<reference evidence="2 3" key="1">
    <citation type="submission" date="2011-04" db="EMBL/GenBank/DDBJ databases">
        <authorList>
            <person name="Muzny D."/>
            <person name="Qin X."/>
            <person name="Deng J."/>
            <person name="Jiang H."/>
            <person name="Liu Y."/>
            <person name="Qu J."/>
            <person name="Song X.-Z."/>
            <person name="Zhang L."/>
            <person name="Thornton R."/>
            <person name="Coyle M."/>
            <person name="Francisco L."/>
            <person name="Jackson L."/>
            <person name="Javaid M."/>
            <person name="Korchina V."/>
            <person name="Kovar C."/>
            <person name="Mata R."/>
            <person name="Mathew T."/>
            <person name="Ngo R."/>
            <person name="Nguyen L."/>
            <person name="Nguyen N."/>
            <person name="Okwuonu G."/>
            <person name="Ongeri F."/>
            <person name="Pham C."/>
            <person name="Simmons D."/>
            <person name="Wilczek-Boney K."/>
            <person name="Hale W."/>
            <person name="Jakkamsetti A."/>
            <person name="Pham P."/>
            <person name="Ruth R."/>
            <person name="San Lucas F."/>
            <person name="Warren J."/>
            <person name="Zhang J."/>
            <person name="Zhao Z."/>
            <person name="Zhou C."/>
            <person name="Zhu D."/>
            <person name="Lee S."/>
            <person name="Bess C."/>
            <person name="Blankenburg K."/>
            <person name="Forbes L."/>
            <person name="Fu Q."/>
            <person name="Gubbala S."/>
            <person name="Hirani K."/>
            <person name="Jayaseelan J.C."/>
            <person name="Lara F."/>
            <person name="Munidasa M."/>
            <person name="Palculict T."/>
            <person name="Patil S."/>
            <person name="Pu L.-L."/>
            <person name="Saada N."/>
            <person name="Tang L."/>
            <person name="Weissenberger G."/>
            <person name="Zhu Y."/>
            <person name="Hemphill L."/>
            <person name="Shang Y."/>
            <person name="Youmans B."/>
            <person name="Ayvaz T."/>
            <person name="Ross M."/>
            <person name="Santibanez J."/>
            <person name="Aqrawi P."/>
            <person name="Gross S."/>
            <person name="Joshi V."/>
            <person name="Fowler G."/>
            <person name="Nazareth L."/>
            <person name="Reid J."/>
            <person name="Worley K."/>
            <person name="Petrosino J."/>
            <person name="Highlander S."/>
            <person name="Gibbs R."/>
        </authorList>
    </citation>
    <scope>NUCLEOTIDE SEQUENCE [LARGE SCALE GENOMIC DNA]</scope>
    <source>
        <strain evidence="2 3">2681</strain>
    </source>
</reference>
<dbReference type="Pfam" id="PF07441">
    <property type="entry name" value="BofA"/>
    <property type="match status" value="1"/>
</dbReference>
<dbReference type="OrthoDB" id="2440803at2"/>
<keyword evidence="1" id="KW-0472">Membrane</keyword>
<keyword evidence="1" id="KW-1133">Transmembrane helix</keyword>
<proteinExistence type="predicted"/>
<dbReference type="InterPro" id="IPR010001">
    <property type="entry name" value="BofA"/>
</dbReference>
<protein>
    <recommendedName>
        <fullName evidence="4">Pro-sigmaK processing inhibitor BofA</fullName>
    </recommendedName>
</protein>
<accession>F9DV76</accession>
<evidence type="ECO:0000313" key="2">
    <source>
        <dbReference type="EMBL" id="EGQ23229.1"/>
    </source>
</evidence>
<dbReference type="Proteomes" id="UP000005316">
    <property type="component" value="Unassembled WGS sequence"/>
</dbReference>
<feature type="transmembrane region" description="Helical" evidence="1">
    <location>
        <begin position="74"/>
        <end position="93"/>
    </location>
</feature>
<dbReference type="eggNOG" id="ENOG5033EN9">
    <property type="taxonomic scope" value="Bacteria"/>
</dbReference>
<evidence type="ECO:0008006" key="4">
    <source>
        <dbReference type="Google" id="ProtNLM"/>
    </source>
</evidence>
<dbReference type="EMBL" id="AFPZ01000085">
    <property type="protein sequence ID" value="EGQ23229.1"/>
    <property type="molecule type" value="Genomic_DNA"/>
</dbReference>
<evidence type="ECO:0000313" key="3">
    <source>
        <dbReference type="Proteomes" id="UP000005316"/>
    </source>
</evidence>
<feature type="transmembrane region" description="Helical" evidence="1">
    <location>
        <begin position="6"/>
        <end position="24"/>
    </location>
</feature>
<dbReference type="AlphaFoldDB" id="F9DV76"/>
<keyword evidence="1" id="KW-0812">Transmembrane</keyword>
<feature type="transmembrane region" description="Helical" evidence="1">
    <location>
        <begin position="45"/>
        <end position="68"/>
    </location>
</feature>
<gene>
    <name evidence="2" type="ORF">HMPREF9372_2707</name>
</gene>
<name>F9DV76_9BACL</name>
<dbReference type="STRING" id="759851.SAMN04244570_0440"/>
<comment type="caution">
    <text evidence="2">The sequence shown here is derived from an EMBL/GenBank/DDBJ whole genome shotgun (WGS) entry which is preliminary data.</text>
</comment>
<organism evidence="2 3">
    <name type="scientific">Sporosarcina newyorkensis 2681</name>
    <dbReference type="NCBI Taxonomy" id="1027292"/>
    <lineage>
        <taxon>Bacteria</taxon>
        <taxon>Bacillati</taxon>
        <taxon>Bacillota</taxon>
        <taxon>Bacilli</taxon>
        <taxon>Bacillales</taxon>
        <taxon>Caryophanaceae</taxon>
        <taxon>Sporosarcina</taxon>
    </lineage>
</organism>
<sequence>MKERAFSVRVLVIVALGIVSLILLSMSKTTLEKNMERLSVFWFRLAFAFFVLFLMNIAGGFIGIYVPVNIASGIILAVLGVPGFAALCGFAILF</sequence>
<evidence type="ECO:0000256" key="1">
    <source>
        <dbReference type="SAM" id="Phobius"/>
    </source>
</evidence>
<dbReference type="HOGENOM" id="CLU_188355_0_0_9"/>